<dbReference type="EMBL" id="PQIB02000002">
    <property type="protein sequence ID" value="RLN32884.1"/>
    <property type="molecule type" value="Genomic_DNA"/>
</dbReference>
<sequence length="220" mass="24196">MDSSVHGTTDVMELTQGVLVLRQHVADSYIQKALLSKWNNLTRNSSSYSMRAYDSVWLVAHAVERFLSEGNAISFSADPNLQATNGSNLQLDSLRIFNNGNKLLENVWSVNFSGVSGPVQFTLDWNLIHPAYDIVNIGGTGLRTIGYWSNISGLSVVAPEHLYSSALNSSTNNLRNGNSSRRRKELHGAQAADMHPELEETGRKLCEVRNMATEQEGTAA</sequence>
<dbReference type="AlphaFoldDB" id="A0A3L6T3P9"/>
<accession>A0A3L6T3P9</accession>
<evidence type="ECO:0000313" key="7">
    <source>
        <dbReference type="EMBL" id="RLN32884.1"/>
    </source>
</evidence>
<evidence type="ECO:0000259" key="6">
    <source>
        <dbReference type="Pfam" id="PF01094"/>
    </source>
</evidence>
<dbReference type="PANTHER" id="PTHR34836">
    <property type="entry name" value="OS06G0188250 PROTEIN"/>
    <property type="match status" value="1"/>
</dbReference>
<dbReference type="InterPro" id="IPR028082">
    <property type="entry name" value="Peripla_BP_I"/>
</dbReference>
<proteinExistence type="predicted"/>
<comment type="caution">
    <text evidence="7">The sequence shown here is derived from an EMBL/GenBank/DDBJ whole genome shotgun (WGS) entry which is preliminary data.</text>
</comment>
<dbReference type="InterPro" id="IPR015683">
    <property type="entry name" value="Ionotropic_Glu_rcpt"/>
</dbReference>
<evidence type="ECO:0000256" key="5">
    <source>
        <dbReference type="SAM" id="MobiDB-lite"/>
    </source>
</evidence>
<feature type="region of interest" description="Disordered" evidence="5">
    <location>
        <begin position="169"/>
        <end position="199"/>
    </location>
</feature>
<dbReference type="STRING" id="4540.A0A3L6T3P9"/>
<keyword evidence="3" id="KW-1133">Transmembrane helix</keyword>
<dbReference type="InterPro" id="IPR001828">
    <property type="entry name" value="ANF_lig-bd_rcpt"/>
</dbReference>
<gene>
    <name evidence="7" type="ORF">C2845_PM03G08700</name>
</gene>
<feature type="compositionally biased region" description="Low complexity" evidence="5">
    <location>
        <begin position="169"/>
        <end position="179"/>
    </location>
</feature>
<dbReference type="Proteomes" id="UP000275267">
    <property type="component" value="Unassembled WGS sequence"/>
</dbReference>
<dbReference type="Gene3D" id="3.40.50.2300">
    <property type="match status" value="2"/>
</dbReference>
<dbReference type="SUPFAM" id="SSF53822">
    <property type="entry name" value="Periplasmic binding protein-like I"/>
    <property type="match status" value="1"/>
</dbReference>
<evidence type="ECO:0000313" key="8">
    <source>
        <dbReference type="Proteomes" id="UP000275267"/>
    </source>
</evidence>
<dbReference type="Pfam" id="PF01094">
    <property type="entry name" value="ANF_receptor"/>
    <property type="match status" value="1"/>
</dbReference>
<keyword evidence="8" id="KW-1185">Reference proteome</keyword>
<name>A0A3L6T3P9_PANMI</name>
<dbReference type="PANTHER" id="PTHR34836:SF7">
    <property type="entry name" value="RECEPTOR LIGAND BINDING REGION DOMAIN-CONTAINING PROTEIN"/>
    <property type="match status" value="1"/>
</dbReference>
<feature type="domain" description="Receptor ligand binding region" evidence="6">
    <location>
        <begin position="9"/>
        <end position="139"/>
    </location>
</feature>
<organism evidence="7 8">
    <name type="scientific">Panicum miliaceum</name>
    <name type="common">Proso millet</name>
    <name type="synonym">Broomcorn millet</name>
    <dbReference type="NCBI Taxonomy" id="4540"/>
    <lineage>
        <taxon>Eukaryota</taxon>
        <taxon>Viridiplantae</taxon>
        <taxon>Streptophyta</taxon>
        <taxon>Embryophyta</taxon>
        <taxon>Tracheophyta</taxon>
        <taxon>Spermatophyta</taxon>
        <taxon>Magnoliopsida</taxon>
        <taxon>Liliopsida</taxon>
        <taxon>Poales</taxon>
        <taxon>Poaceae</taxon>
        <taxon>PACMAD clade</taxon>
        <taxon>Panicoideae</taxon>
        <taxon>Panicodae</taxon>
        <taxon>Paniceae</taxon>
        <taxon>Panicinae</taxon>
        <taxon>Panicum</taxon>
        <taxon>Panicum sect. Panicum</taxon>
    </lineage>
</organism>
<keyword evidence="2" id="KW-0812">Transmembrane</keyword>
<dbReference type="GO" id="GO:0016020">
    <property type="term" value="C:membrane"/>
    <property type="evidence" value="ECO:0007669"/>
    <property type="project" value="UniProtKB-SubCell"/>
</dbReference>
<keyword evidence="4" id="KW-0472">Membrane</keyword>
<reference evidence="8" key="1">
    <citation type="journal article" date="2019" name="Nat. Commun.">
        <title>The genome of broomcorn millet.</title>
        <authorList>
            <person name="Zou C."/>
            <person name="Miki D."/>
            <person name="Li D."/>
            <person name="Tang Q."/>
            <person name="Xiao L."/>
            <person name="Rajput S."/>
            <person name="Deng P."/>
            <person name="Jia W."/>
            <person name="Huang R."/>
            <person name="Zhang M."/>
            <person name="Sun Y."/>
            <person name="Hu J."/>
            <person name="Fu X."/>
            <person name="Schnable P.S."/>
            <person name="Li F."/>
            <person name="Zhang H."/>
            <person name="Feng B."/>
            <person name="Zhu X."/>
            <person name="Liu R."/>
            <person name="Schnable J.C."/>
            <person name="Zhu J.-K."/>
            <person name="Zhang H."/>
        </authorList>
    </citation>
    <scope>NUCLEOTIDE SEQUENCE [LARGE SCALE GENOMIC DNA]</scope>
</reference>
<protein>
    <submittedName>
        <fullName evidence="7">Glutamate receptor 3.4-like</fullName>
    </submittedName>
</protein>
<dbReference type="OrthoDB" id="1733732at2759"/>
<evidence type="ECO:0000256" key="4">
    <source>
        <dbReference type="ARBA" id="ARBA00023136"/>
    </source>
</evidence>
<evidence type="ECO:0000256" key="3">
    <source>
        <dbReference type="ARBA" id="ARBA00022989"/>
    </source>
</evidence>
<evidence type="ECO:0000256" key="1">
    <source>
        <dbReference type="ARBA" id="ARBA00004370"/>
    </source>
</evidence>
<evidence type="ECO:0000256" key="2">
    <source>
        <dbReference type="ARBA" id="ARBA00022692"/>
    </source>
</evidence>
<comment type="subcellular location">
    <subcellularLocation>
        <location evidence="1">Membrane</location>
    </subcellularLocation>
</comment>